<dbReference type="InterPro" id="IPR000679">
    <property type="entry name" value="Znf_GATA"/>
</dbReference>
<evidence type="ECO:0000256" key="1">
    <source>
        <dbReference type="ARBA" id="ARBA00022543"/>
    </source>
</evidence>
<evidence type="ECO:0000256" key="5">
    <source>
        <dbReference type="ARBA" id="ARBA00022723"/>
    </source>
</evidence>
<feature type="domain" description="PAS" evidence="17">
    <location>
        <begin position="510"/>
        <end position="575"/>
    </location>
</feature>
<evidence type="ECO:0000313" key="20">
    <source>
        <dbReference type="EMBL" id="KAF2666950.1"/>
    </source>
</evidence>
<dbReference type="GO" id="GO:0043565">
    <property type="term" value="F:sequence-specific DNA binding"/>
    <property type="evidence" value="ECO:0007669"/>
    <property type="project" value="InterPro"/>
</dbReference>
<accession>A0A6A6U4W5</accession>
<dbReference type="PANTHER" id="PTHR47429">
    <property type="entry name" value="PROTEIN TWIN LOV 1"/>
    <property type="match status" value="1"/>
</dbReference>
<dbReference type="Gene3D" id="3.30.50.10">
    <property type="entry name" value="Erythroid Transcription Factor GATA-1, subunit A"/>
    <property type="match status" value="1"/>
</dbReference>
<evidence type="ECO:0000256" key="12">
    <source>
        <dbReference type="ARBA" id="ARBA00023159"/>
    </source>
</evidence>
<dbReference type="FunFam" id="3.30.50.10:FF:000065">
    <property type="entry name" value="GATA transcription factor LreA"/>
    <property type="match status" value="1"/>
</dbReference>
<dbReference type="PANTHER" id="PTHR47429:SF7">
    <property type="entry name" value="GATA-FACTOR"/>
    <property type="match status" value="1"/>
</dbReference>
<proteinExistence type="predicted"/>
<keyword evidence="2" id="KW-0716">Sensory transduction</keyword>
<dbReference type="Pfam" id="PF00320">
    <property type="entry name" value="GATA"/>
    <property type="match status" value="1"/>
</dbReference>
<dbReference type="GO" id="GO:0008270">
    <property type="term" value="F:zinc ion binding"/>
    <property type="evidence" value="ECO:0007669"/>
    <property type="project" value="UniProtKB-KW"/>
</dbReference>
<feature type="region of interest" description="Disordered" evidence="16">
    <location>
        <begin position="907"/>
        <end position="1028"/>
    </location>
</feature>
<dbReference type="Pfam" id="PF13426">
    <property type="entry name" value="PAS_9"/>
    <property type="match status" value="1"/>
</dbReference>
<dbReference type="SUPFAM" id="SSF55785">
    <property type="entry name" value="PYP-like sensor domain (PAS domain)"/>
    <property type="match status" value="3"/>
</dbReference>
<dbReference type="InterPro" id="IPR013655">
    <property type="entry name" value="PAS_fold_3"/>
</dbReference>
<dbReference type="PROSITE" id="PS50114">
    <property type="entry name" value="GATA_ZN_FINGER_2"/>
    <property type="match status" value="1"/>
</dbReference>
<feature type="domain" description="GATA-type" evidence="19">
    <location>
        <begin position="873"/>
        <end position="902"/>
    </location>
</feature>
<feature type="compositionally biased region" description="Basic and acidic residues" evidence="16">
    <location>
        <begin position="1"/>
        <end position="11"/>
    </location>
</feature>
<evidence type="ECO:0000256" key="7">
    <source>
        <dbReference type="ARBA" id="ARBA00022771"/>
    </source>
</evidence>
<evidence type="ECO:0000256" key="9">
    <source>
        <dbReference type="ARBA" id="ARBA00022991"/>
    </source>
</evidence>
<gene>
    <name evidence="20" type="ORF">BT63DRAFT_433883</name>
</gene>
<dbReference type="CDD" id="cd00202">
    <property type="entry name" value="ZnF_GATA"/>
    <property type="match status" value="1"/>
</dbReference>
<evidence type="ECO:0000313" key="21">
    <source>
        <dbReference type="Proteomes" id="UP000799302"/>
    </source>
</evidence>
<dbReference type="PROSITE" id="PS50112">
    <property type="entry name" value="PAS"/>
    <property type="match status" value="3"/>
</dbReference>
<dbReference type="InterPro" id="IPR000700">
    <property type="entry name" value="PAS-assoc_C"/>
</dbReference>
<dbReference type="InterPro" id="IPR035965">
    <property type="entry name" value="PAS-like_dom_sf"/>
</dbReference>
<feature type="region of interest" description="Disordered" evidence="16">
    <location>
        <begin position="233"/>
        <end position="258"/>
    </location>
</feature>
<dbReference type="SMART" id="SM00086">
    <property type="entry name" value="PAC"/>
    <property type="match status" value="2"/>
</dbReference>
<evidence type="ECO:0000256" key="10">
    <source>
        <dbReference type="ARBA" id="ARBA00023015"/>
    </source>
</evidence>
<evidence type="ECO:0000259" key="17">
    <source>
        <dbReference type="PROSITE" id="PS50112"/>
    </source>
</evidence>
<feature type="domain" description="PAS" evidence="17">
    <location>
        <begin position="642"/>
        <end position="694"/>
    </location>
</feature>
<evidence type="ECO:0000256" key="8">
    <source>
        <dbReference type="ARBA" id="ARBA00022833"/>
    </source>
</evidence>
<evidence type="ECO:0000256" key="14">
    <source>
        <dbReference type="ARBA" id="ARBA00023170"/>
    </source>
</evidence>
<feature type="compositionally biased region" description="Basic and acidic residues" evidence="16">
    <location>
        <begin position="1017"/>
        <end position="1028"/>
    </location>
</feature>
<keyword evidence="21" id="KW-1185">Reference proteome</keyword>
<dbReference type="NCBIfam" id="TIGR00229">
    <property type="entry name" value="sensory_box"/>
    <property type="match status" value="1"/>
</dbReference>
<evidence type="ECO:0000256" key="3">
    <source>
        <dbReference type="ARBA" id="ARBA00022630"/>
    </source>
</evidence>
<dbReference type="InterPro" id="IPR000014">
    <property type="entry name" value="PAS"/>
</dbReference>
<feature type="compositionally biased region" description="Basic and acidic residues" evidence="16">
    <location>
        <begin position="950"/>
        <end position="961"/>
    </location>
</feature>
<evidence type="ECO:0000256" key="11">
    <source>
        <dbReference type="ARBA" id="ARBA00023125"/>
    </source>
</evidence>
<dbReference type="PROSITE" id="PS50113">
    <property type="entry name" value="PAC"/>
    <property type="match status" value="1"/>
</dbReference>
<keyword evidence="13" id="KW-0804">Transcription</keyword>
<dbReference type="AlphaFoldDB" id="A0A6A6U4W5"/>
<evidence type="ECO:0000256" key="16">
    <source>
        <dbReference type="SAM" id="MobiDB-lite"/>
    </source>
</evidence>
<keyword evidence="12" id="KW-0010">Activator</keyword>
<keyword evidence="14" id="KW-0675">Receptor</keyword>
<dbReference type="EMBL" id="MU004238">
    <property type="protein sequence ID" value="KAF2666950.1"/>
    <property type="molecule type" value="Genomic_DNA"/>
</dbReference>
<dbReference type="GO" id="GO:0005634">
    <property type="term" value="C:nucleus"/>
    <property type="evidence" value="ECO:0007669"/>
    <property type="project" value="TreeGrafter"/>
</dbReference>
<dbReference type="OrthoDB" id="447251at2759"/>
<feature type="compositionally biased region" description="Polar residues" evidence="16">
    <location>
        <begin position="921"/>
        <end position="946"/>
    </location>
</feature>
<feature type="compositionally biased region" description="Polar residues" evidence="16">
    <location>
        <begin position="1000"/>
        <end position="1009"/>
    </location>
</feature>
<keyword evidence="5" id="KW-0479">Metal-binding</keyword>
<dbReference type="SUPFAM" id="SSF57716">
    <property type="entry name" value="Glucocorticoid receptor-like (DNA-binding domain)"/>
    <property type="match status" value="1"/>
</dbReference>
<keyword evidence="11" id="KW-0238">DNA-binding</keyword>
<dbReference type="GO" id="GO:0009881">
    <property type="term" value="F:photoreceptor activity"/>
    <property type="evidence" value="ECO:0007669"/>
    <property type="project" value="UniProtKB-KW"/>
</dbReference>
<keyword evidence="1" id="KW-0600">Photoreceptor protein</keyword>
<keyword evidence="9" id="KW-0157">Chromophore</keyword>
<evidence type="ECO:0000256" key="2">
    <source>
        <dbReference type="ARBA" id="ARBA00022606"/>
    </source>
</evidence>
<protein>
    <recommendedName>
        <fullName evidence="22">White collar</fullName>
    </recommendedName>
</protein>
<dbReference type="GO" id="GO:0006355">
    <property type="term" value="P:regulation of DNA-templated transcription"/>
    <property type="evidence" value="ECO:0007669"/>
    <property type="project" value="InterPro"/>
</dbReference>
<evidence type="ECO:0000259" key="18">
    <source>
        <dbReference type="PROSITE" id="PS50113"/>
    </source>
</evidence>
<reference evidence="20" key="1">
    <citation type="journal article" date="2020" name="Stud. Mycol.">
        <title>101 Dothideomycetes genomes: a test case for predicting lifestyles and emergence of pathogens.</title>
        <authorList>
            <person name="Haridas S."/>
            <person name="Albert R."/>
            <person name="Binder M."/>
            <person name="Bloem J."/>
            <person name="Labutti K."/>
            <person name="Salamov A."/>
            <person name="Andreopoulos B."/>
            <person name="Baker S."/>
            <person name="Barry K."/>
            <person name="Bills G."/>
            <person name="Bluhm B."/>
            <person name="Cannon C."/>
            <person name="Castanera R."/>
            <person name="Culley D."/>
            <person name="Daum C."/>
            <person name="Ezra D."/>
            <person name="Gonzalez J."/>
            <person name="Henrissat B."/>
            <person name="Kuo A."/>
            <person name="Liang C."/>
            <person name="Lipzen A."/>
            <person name="Lutzoni F."/>
            <person name="Magnuson J."/>
            <person name="Mondo S."/>
            <person name="Nolan M."/>
            <person name="Ohm R."/>
            <person name="Pangilinan J."/>
            <person name="Park H.-J."/>
            <person name="Ramirez L."/>
            <person name="Alfaro M."/>
            <person name="Sun H."/>
            <person name="Tritt A."/>
            <person name="Yoshinaga Y."/>
            <person name="Zwiers L.-H."/>
            <person name="Turgeon B."/>
            <person name="Goodwin S."/>
            <person name="Spatafora J."/>
            <person name="Crous P."/>
            <person name="Grigoriev I."/>
        </authorList>
    </citation>
    <scope>NUCLEOTIDE SEQUENCE</scope>
    <source>
        <strain evidence="20">CBS 115976</strain>
    </source>
</reference>
<sequence length="1028" mass="113169">MNPDVDLQKNHKEPRRQSVPPMAFSSGSDTVDPGMRRLSMVEYMNQQPSGSLSQFTFDPSMNPNFAQSMNNQYSNQMPEMEPKDISMTGLSVNTQYPSAMAFGQLSATSDVFPSPYDTDFNNPFPDNPGNMGLDMNTMMSDADISRMNDMFSAQQFGSPTFTAPMNGTFDNTVYGQQQSIGGENMENGAQLDTILTSTASRDFQMMPITTQASSYSQAAPLTTVTVSSAIASTADKRPATTSTASTKTKSSQPPKMSTIGGLSLPWSEPEGGWPSTMLGAKPHMETNQYRDIYAPSGYNLLDTLFRVHTRKNPQIQIGAVDLSCAFVVCDARSHDNPIIYCSDSFERLTGYNKYEIIGQNCRFLQSPDGKVESGVKRKYCDDDSVLYLKNSITTRTEAQISLINYRKGGQPFMNLLTMIPLLDGNGEALQFVGFQVDLVENPTAVSARNPDGTYSMNYQRNPNLQAYTLAPPDPATIMDQGQSISRDEVSTILSTLGSSDNDYSKRMVEKMILENSDDVIHVLSLKGLFLYLSPACGKVLEYDPSELVGTALSSVCHPSDIVPVTRELKDTQSGSSVSVVFRIRRKQNGYVWFESHGCLHTDHGKGKKCIILVGRTRPVYTLSKAIIMTAGGIGDHEMWSKLSTTGMFLYVSSHVKGLLDKHPDELMGTNMQNIMRAESKAEFDRILTLVLTGKSASLRHEAINRRGQVLQAHTWLYPGDAVEGQKPTFVIGQTRLIKYQRSISRPSLAGLKVESMRSTGSVTSHGRSVDGPSLGSSTPVSMSSTIMNDKFRTTTGVIVSRAGALATPLGHQDESLASEENAFDELKTTKSSSWQFELRQLERRNRVLAEEVQQLLASKKKRKRRRGAGMMQKDCANCHTISTPEWRRGPSGNRDLCNSCGLRWAKQQGRLSPRTSDRHTVSQADGSQASKDSESPASHNFHSPLNTMKEATETATLKRDTSSTSLATTKSITPNSATPTTGHSSVPDKRNTSQDRTPEPVSQKSQRMNIPSGLPHRIQELEEPTEKR</sequence>
<keyword evidence="10" id="KW-0805">Transcription regulation</keyword>
<keyword evidence="7 15" id="KW-0863">Zinc-finger</keyword>
<dbReference type="FunFam" id="3.30.450.20:FF:000064">
    <property type="entry name" value="Vivid PAS protein VVD"/>
    <property type="match status" value="1"/>
</dbReference>
<name>A0A6A6U4W5_9PEZI</name>
<evidence type="ECO:0000256" key="13">
    <source>
        <dbReference type="ARBA" id="ARBA00023163"/>
    </source>
</evidence>
<dbReference type="Proteomes" id="UP000799302">
    <property type="component" value="Unassembled WGS sequence"/>
</dbReference>
<keyword evidence="4" id="KW-0288">FMN</keyword>
<feature type="compositionally biased region" description="Basic and acidic residues" evidence="16">
    <location>
        <begin position="986"/>
        <end position="998"/>
    </location>
</feature>
<dbReference type="FunFam" id="3.30.450.20:FF:000063">
    <property type="entry name" value="White collar 1 protein"/>
    <property type="match status" value="1"/>
</dbReference>
<evidence type="ECO:0000256" key="6">
    <source>
        <dbReference type="ARBA" id="ARBA00022737"/>
    </source>
</evidence>
<dbReference type="SMART" id="SM00401">
    <property type="entry name" value="ZnF_GATA"/>
    <property type="match status" value="1"/>
</dbReference>
<dbReference type="PROSITE" id="PS00344">
    <property type="entry name" value="GATA_ZN_FINGER_1"/>
    <property type="match status" value="1"/>
</dbReference>
<keyword evidence="8" id="KW-0862">Zinc</keyword>
<dbReference type="CDD" id="cd00130">
    <property type="entry name" value="PAS"/>
    <property type="match status" value="3"/>
</dbReference>
<feature type="region of interest" description="Disordered" evidence="16">
    <location>
        <begin position="1"/>
        <end position="33"/>
    </location>
</feature>
<dbReference type="InterPro" id="IPR013088">
    <property type="entry name" value="Znf_NHR/GATA"/>
</dbReference>
<dbReference type="Gene3D" id="3.30.450.20">
    <property type="entry name" value="PAS domain"/>
    <property type="match status" value="3"/>
</dbReference>
<feature type="compositionally biased region" description="Polar residues" evidence="16">
    <location>
        <begin position="962"/>
        <end position="984"/>
    </location>
</feature>
<dbReference type="InterPro" id="IPR001610">
    <property type="entry name" value="PAC"/>
</dbReference>
<evidence type="ECO:0000256" key="15">
    <source>
        <dbReference type="PROSITE-ProRule" id="PRU00094"/>
    </source>
</evidence>
<dbReference type="Pfam" id="PF08447">
    <property type="entry name" value="PAS_3"/>
    <property type="match status" value="1"/>
</dbReference>
<evidence type="ECO:0008006" key="22">
    <source>
        <dbReference type="Google" id="ProtNLM"/>
    </source>
</evidence>
<organism evidence="20 21">
    <name type="scientific">Microthyrium microscopicum</name>
    <dbReference type="NCBI Taxonomy" id="703497"/>
    <lineage>
        <taxon>Eukaryota</taxon>
        <taxon>Fungi</taxon>
        <taxon>Dikarya</taxon>
        <taxon>Ascomycota</taxon>
        <taxon>Pezizomycotina</taxon>
        <taxon>Dothideomycetes</taxon>
        <taxon>Dothideomycetes incertae sedis</taxon>
        <taxon>Microthyriales</taxon>
        <taxon>Microthyriaceae</taxon>
        <taxon>Microthyrium</taxon>
    </lineage>
</organism>
<evidence type="ECO:0000259" key="19">
    <source>
        <dbReference type="PROSITE" id="PS50114"/>
    </source>
</evidence>
<feature type="domain" description="PAC" evidence="18">
    <location>
        <begin position="396"/>
        <end position="450"/>
    </location>
</feature>
<evidence type="ECO:0000256" key="4">
    <source>
        <dbReference type="ARBA" id="ARBA00022643"/>
    </source>
</evidence>
<feature type="region of interest" description="Disordered" evidence="16">
    <location>
        <begin position="759"/>
        <end position="781"/>
    </location>
</feature>
<feature type="domain" description="PAS" evidence="17">
    <location>
        <begin position="335"/>
        <end position="360"/>
    </location>
</feature>
<keyword evidence="3" id="KW-0285">Flavoprotein</keyword>
<dbReference type="SMART" id="SM00091">
    <property type="entry name" value="PAS"/>
    <property type="match status" value="3"/>
</dbReference>
<keyword evidence="6" id="KW-0677">Repeat</keyword>